<protein>
    <submittedName>
        <fullName evidence="5">MarR family transcriptional regulator</fullName>
    </submittedName>
</protein>
<sequence length="109" mass="12414">MLKPYGITAQQFWLLAAIRYHPAESVMTLSQRVALDRTSLTRNLDLLERKGLVRRIAGVIGNARHCELTEAGNTLLDRLLPEWQQIQSQIMEGLSDDDAETYLRVAKHL</sequence>
<gene>
    <name evidence="5" type="ORF">HKX02_22235</name>
</gene>
<keyword evidence="3" id="KW-0804">Transcription</keyword>
<comment type="caution">
    <text evidence="5">The sequence shown here is derived from an EMBL/GenBank/DDBJ whole genome shotgun (WGS) entry which is preliminary data.</text>
</comment>
<accession>A0A849KYH2</accession>
<name>A0A849KYH2_9HYPH</name>
<dbReference type="PRINTS" id="PR00598">
    <property type="entry name" value="HTHMARR"/>
</dbReference>
<dbReference type="AlphaFoldDB" id="A0A849KYH2"/>
<evidence type="ECO:0000256" key="2">
    <source>
        <dbReference type="ARBA" id="ARBA00023125"/>
    </source>
</evidence>
<evidence type="ECO:0000313" key="5">
    <source>
        <dbReference type="EMBL" id="NNU62956.1"/>
    </source>
</evidence>
<evidence type="ECO:0000259" key="4">
    <source>
        <dbReference type="PROSITE" id="PS50995"/>
    </source>
</evidence>
<dbReference type="Gene3D" id="1.10.10.10">
    <property type="entry name" value="Winged helix-like DNA-binding domain superfamily/Winged helix DNA-binding domain"/>
    <property type="match status" value="1"/>
</dbReference>
<dbReference type="Pfam" id="PF12802">
    <property type="entry name" value="MarR_2"/>
    <property type="match status" value="1"/>
</dbReference>
<dbReference type="PANTHER" id="PTHR42756">
    <property type="entry name" value="TRANSCRIPTIONAL REGULATOR, MARR"/>
    <property type="match status" value="1"/>
</dbReference>
<evidence type="ECO:0000256" key="1">
    <source>
        <dbReference type="ARBA" id="ARBA00023015"/>
    </source>
</evidence>
<reference evidence="5 6" key="1">
    <citation type="submission" date="2020-05" db="EMBL/GenBank/DDBJ databases">
        <title>Draft Genome Sequence of Ochrobactrum soli Isolated from Stable Fly Gut.</title>
        <authorList>
            <person name="Pileggi M.T."/>
            <person name="Vazhakkala L.J."/>
            <person name="Wong C.N."/>
        </authorList>
    </citation>
    <scope>NUCLEOTIDE SEQUENCE [LARGE SCALE GENOMIC DNA]</scope>
    <source>
        <strain evidence="5 6">MTP-C0764</strain>
    </source>
</reference>
<proteinExistence type="predicted"/>
<dbReference type="PANTHER" id="PTHR42756:SF1">
    <property type="entry name" value="TRANSCRIPTIONAL REPRESSOR OF EMRAB OPERON"/>
    <property type="match status" value="1"/>
</dbReference>
<dbReference type="SUPFAM" id="SSF46785">
    <property type="entry name" value="Winged helix' DNA-binding domain"/>
    <property type="match status" value="1"/>
</dbReference>
<dbReference type="InterPro" id="IPR036388">
    <property type="entry name" value="WH-like_DNA-bd_sf"/>
</dbReference>
<dbReference type="GO" id="GO:0003700">
    <property type="term" value="F:DNA-binding transcription factor activity"/>
    <property type="evidence" value="ECO:0007669"/>
    <property type="project" value="InterPro"/>
</dbReference>
<evidence type="ECO:0000313" key="6">
    <source>
        <dbReference type="Proteomes" id="UP000574931"/>
    </source>
</evidence>
<evidence type="ECO:0000256" key="3">
    <source>
        <dbReference type="ARBA" id="ARBA00023163"/>
    </source>
</evidence>
<dbReference type="GO" id="GO:0003677">
    <property type="term" value="F:DNA binding"/>
    <property type="evidence" value="ECO:0007669"/>
    <property type="project" value="UniProtKB-KW"/>
</dbReference>
<keyword evidence="1" id="KW-0805">Transcription regulation</keyword>
<organism evidence="5 6">
    <name type="scientific">Ochrobactrum soli</name>
    <dbReference type="NCBI Taxonomy" id="2448455"/>
    <lineage>
        <taxon>Bacteria</taxon>
        <taxon>Pseudomonadati</taxon>
        <taxon>Pseudomonadota</taxon>
        <taxon>Alphaproteobacteria</taxon>
        <taxon>Hyphomicrobiales</taxon>
        <taxon>Brucellaceae</taxon>
        <taxon>Brucella/Ochrobactrum group</taxon>
        <taxon>Ochrobactrum</taxon>
    </lineage>
</organism>
<keyword evidence="6" id="KW-1185">Reference proteome</keyword>
<dbReference type="InterPro" id="IPR000835">
    <property type="entry name" value="HTH_MarR-typ"/>
</dbReference>
<dbReference type="Proteomes" id="UP000574931">
    <property type="component" value="Unassembled WGS sequence"/>
</dbReference>
<dbReference type="InterPro" id="IPR036390">
    <property type="entry name" value="WH_DNA-bd_sf"/>
</dbReference>
<dbReference type="SMART" id="SM00347">
    <property type="entry name" value="HTH_MARR"/>
    <property type="match status" value="1"/>
</dbReference>
<feature type="domain" description="HTH marR-type" evidence="4">
    <location>
        <begin position="1"/>
        <end position="109"/>
    </location>
</feature>
<dbReference type="PROSITE" id="PS50995">
    <property type="entry name" value="HTH_MARR_2"/>
    <property type="match status" value="1"/>
</dbReference>
<dbReference type="EMBL" id="JABFCY010000017">
    <property type="protein sequence ID" value="NNU62956.1"/>
    <property type="molecule type" value="Genomic_DNA"/>
</dbReference>
<keyword evidence="2" id="KW-0238">DNA-binding</keyword>
<dbReference type="RefSeq" id="WP_171319360.1">
    <property type="nucleotide sequence ID" value="NZ_JABFCY010000017.1"/>
</dbReference>